<evidence type="ECO:0000313" key="1">
    <source>
        <dbReference type="EMBL" id="KAI9897397.1"/>
    </source>
</evidence>
<name>A0ACC0UTY7_9HYPO</name>
<keyword evidence="2" id="KW-1185">Reference proteome</keyword>
<reference evidence="1" key="1">
    <citation type="submission" date="2022-10" db="EMBL/GenBank/DDBJ databases">
        <title>Complete Genome of Trichothecium roseum strain YXFP-22015, a Plant Pathogen Isolated from Citrus.</title>
        <authorList>
            <person name="Wang Y."/>
            <person name="Zhu L."/>
        </authorList>
    </citation>
    <scope>NUCLEOTIDE SEQUENCE</scope>
    <source>
        <strain evidence="1">YXFP-22015</strain>
    </source>
</reference>
<gene>
    <name evidence="1" type="ORF">N3K66_007253</name>
</gene>
<organism evidence="1 2">
    <name type="scientific">Trichothecium roseum</name>
    <dbReference type="NCBI Taxonomy" id="47278"/>
    <lineage>
        <taxon>Eukaryota</taxon>
        <taxon>Fungi</taxon>
        <taxon>Dikarya</taxon>
        <taxon>Ascomycota</taxon>
        <taxon>Pezizomycotina</taxon>
        <taxon>Sordariomycetes</taxon>
        <taxon>Hypocreomycetidae</taxon>
        <taxon>Hypocreales</taxon>
        <taxon>Hypocreales incertae sedis</taxon>
        <taxon>Trichothecium</taxon>
    </lineage>
</organism>
<sequence length="452" mass="50934">MATHFFRTACGMPPEDAALYMTDNTGYKARALPGTNVPEEQRVHRLIHESDRRGLAGRGLAPTLQRYMDALDTRLSRYLSDDWVQLPDFWEFVQETVGGSMLEALFGKELQRLHPDFVHSFFEFDRQAPSLIKMTPFSGAEKIRNEVLAKYKTWFANARRNFTKEAIYPDGDGDPYWGCSWTRFRHDSFRPFFSEEALASSDLGVAWGALGNTTPCAMMAVAHAVRDKTLHARLRDEVDGLCDGRPLPAVNQKSFTNHTLLSAMYAETLRLYITVFIPVVPLHGELDLGKWRVPQSSMGMINAAIAHRNEDVWNTKGGLHPVDTFWAERFIIDPQNATSGPFRPECRDRCADSREQVNVKAPGGGEPYFSLRGLEGSWIPYGGGQNMCPGRFLAKGVITYMLAYMVRQFDLELPEEPIPLGTDRFGMGAELPTRPIPFRIRRRMAAGATTVT</sequence>
<dbReference type="EMBL" id="CM047946">
    <property type="protein sequence ID" value="KAI9897397.1"/>
    <property type="molecule type" value="Genomic_DNA"/>
</dbReference>
<accession>A0ACC0UTY7</accession>
<evidence type="ECO:0000313" key="2">
    <source>
        <dbReference type="Proteomes" id="UP001163324"/>
    </source>
</evidence>
<protein>
    <submittedName>
        <fullName evidence="1">Uncharacterized protein</fullName>
    </submittedName>
</protein>
<dbReference type="Proteomes" id="UP001163324">
    <property type="component" value="Chromosome 7"/>
</dbReference>
<comment type="caution">
    <text evidence="1">The sequence shown here is derived from an EMBL/GenBank/DDBJ whole genome shotgun (WGS) entry which is preliminary data.</text>
</comment>
<proteinExistence type="predicted"/>